<dbReference type="Proteomes" id="UP001311915">
    <property type="component" value="Unassembled WGS sequence"/>
</dbReference>
<protein>
    <submittedName>
        <fullName evidence="1">Uncharacterized protein</fullName>
    </submittedName>
</protein>
<dbReference type="EMBL" id="JAWPEI010000009">
    <property type="protein sequence ID" value="KAK4717277.1"/>
    <property type="molecule type" value="Genomic_DNA"/>
</dbReference>
<gene>
    <name evidence="1" type="ORF">R3W88_015615</name>
</gene>
<proteinExistence type="predicted"/>
<reference evidence="1 2" key="1">
    <citation type="submission" date="2023-10" db="EMBL/GenBank/DDBJ databases">
        <title>Genome-Wide Identification Analysis in wild type Solanum Pinnatisectum Reveals Some Genes Defensing Phytophthora Infestans.</title>
        <authorList>
            <person name="Sun C."/>
        </authorList>
    </citation>
    <scope>NUCLEOTIDE SEQUENCE [LARGE SCALE GENOMIC DNA]</scope>
    <source>
        <strain evidence="1">LQN</strain>
        <tissue evidence="1">Leaf</tissue>
    </source>
</reference>
<organism evidence="1 2">
    <name type="scientific">Solanum pinnatisectum</name>
    <name type="common">tansyleaf nightshade</name>
    <dbReference type="NCBI Taxonomy" id="50273"/>
    <lineage>
        <taxon>Eukaryota</taxon>
        <taxon>Viridiplantae</taxon>
        <taxon>Streptophyta</taxon>
        <taxon>Embryophyta</taxon>
        <taxon>Tracheophyta</taxon>
        <taxon>Spermatophyta</taxon>
        <taxon>Magnoliopsida</taxon>
        <taxon>eudicotyledons</taxon>
        <taxon>Gunneridae</taxon>
        <taxon>Pentapetalae</taxon>
        <taxon>asterids</taxon>
        <taxon>lamiids</taxon>
        <taxon>Solanales</taxon>
        <taxon>Solanaceae</taxon>
        <taxon>Solanoideae</taxon>
        <taxon>Solaneae</taxon>
        <taxon>Solanum</taxon>
    </lineage>
</organism>
<name>A0AAV9KV02_9SOLN</name>
<dbReference type="AlphaFoldDB" id="A0AAV9KV02"/>
<accession>A0AAV9KV02</accession>
<evidence type="ECO:0000313" key="2">
    <source>
        <dbReference type="Proteomes" id="UP001311915"/>
    </source>
</evidence>
<keyword evidence="2" id="KW-1185">Reference proteome</keyword>
<evidence type="ECO:0000313" key="1">
    <source>
        <dbReference type="EMBL" id="KAK4717277.1"/>
    </source>
</evidence>
<sequence>MDLVLSNRFGFEVRTQKPTSRAELVSDGSNSHELRTKGCTCPLPSFYLVCSLLCRFRLQIGLDIDKL</sequence>
<comment type="caution">
    <text evidence="1">The sequence shown here is derived from an EMBL/GenBank/DDBJ whole genome shotgun (WGS) entry which is preliminary data.</text>
</comment>